<gene>
    <name evidence="1" type="ORF">CO159_01490</name>
</gene>
<reference evidence="2" key="1">
    <citation type="submission" date="2017-09" db="EMBL/GenBank/DDBJ databases">
        <title>Depth-based differentiation of microbial function through sediment-hosted aquifers and enrichment of novel symbionts in the deep terrestrial subsurface.</title>
        <authorList>
            <person name="Probst A.J."/>
            <person name="Ladd B."/>
            <person name="Jarett J.K."/>
            <person name="Geller-Mcgrath D.E."/>
            <person name="Sieber C.M.K."/>
            <person name="Emerson J.B."/>
            <person name="Anantharaman K."/>
            <person name="Thomas B.C."/>
            <person name="Malmstrom R."/>
            <person name="Stieglmeier M."/>
            <person name="Klingl A."/>
            <person name="Woyke T."/>
            <person name="Ryan C.M."/>
            <person name="Banfield J.F."/>
        </authorList>
    </citation>
    <scope>NUCLEOTIDE SEQUENCE [LARGE SCALE GENOMIC DNA]</scope>
</reference>
<accession>A0A2M7YP37</accession>
<name>A0A2M7YP37_9BACT</name>
<dbReference type="Proteomes" id="UP000230434">
    <property type="component" value="Unassembled WGS sequence"/>
</dbReference>
<proteinExistence type="predicted"/>
<evidence type="ECO:0008006" key="3">
    <source>
        <dbReference type="Google" id="ProtNLM"/>
    </source>
</evidence>
<dbReference type="EMBL" id="PFWF01000031">
    <property type="protein sequence ID" value="PJA64735.1"/>
    <property type="molecule type" value="Genomic_DNA"/>
</dbReference>
<comment type="caution">
    <text evidence="1">The sequence shown here is derived from an EMBL/GenBank/DDBJ whole genome shotgun (WGS) entry which is preliminary data.</text>
</comment>
<evidence type="ECO:0000313" key="2">
    <source>
        <dbReference type="Proteomes" id="UP000230434"/>
    </source>
</evidence>
<organism evidence="1 2">
    <name type="scientific">Candidatus Portnoybacteria bacterium CG_4_9_14_3_um_filter_40_10</name>
    <dbReference type="NCBI Taxonomy" id="1974804"/>
    <lineage>
        <taxon>Bacteria</taxon>
        <taxon>Candidatus Portnoyibacteriota</taxon>
    </lineage>
</organism>
<dbReference type="AlphaFoldDB" id="A0A2M7YP37"/>
<protein>
    <recommendedName>
        <fullName evidence="3">DUF4358 domain-containing protein</fullName>
    </recommendedName>
</protein>
<sequence>MNKKLLIVCGGIVLLFIVTGITIYILHSKSTISKSNQSVTSIQTKQLTVDSAIEKLKTNGFVVGDKREVYYQMLGAYDGTKIYVNNTYIEIYQFTDVQKEAKNKAIESLSTTLATADSNYFETSSLVVLVHSGDKGIAESIKTVLEK</sequence>
<evidence type="ECO:0000313" key="1">
    <source>
        <dbReference type="EMBL" id="PJA64735.1"/>
    </source>
</evidence>